<name>A0A820DEU0_9BILA</name>
<keyword evidence="1" id="KW-1133">Transmembrane helix</keyword>
<keyword evidence="1" id="KW-0812">Transmembrane</keyword>
<comment type="caution">
    <text evidence="2">The sequence shown here is derived from an EMBL/GenBank/DDBJ whole genome shotgun (WGS) entry which is preliminary data.</text>
</comment>
<sequence length="131" mass="15282">MPQSDMTSYVPSTKIERVVQYVKRNSKNAFIIVLVFIVLFALLALIFAVPIAQFFYEKSTFWSILQILSGIFCLAWFITGSVWIFRAKGKVQYYYPYYESTYCDYTLFNFAFGTLFINYGLLFGHVCNNSE</sequence>
<feature type="transmembrane region" description="Helical" evidence="1">
    <location>
        <begin position="29"/>
        <end position="55"/>
    </location>
</feature>
<reference evidence="2" key="1">
    <citation type="submission" date="2021-02" db="EMBL/GenBank/DDBJ databases">
        <authorList>
            <person name="Nowell W R."/>
        </authorList>
    </citation>
    <scope>NUCLEOTIDE SEQUENCE</scope>
</reference>
<keyword evidence="1" id="KW-0472">Membrane</keyword>
<protein>
    <submittedName>
        <fullName evidence="2">Uncharacterized protein</fullName>
    </submittedName>
</protein>
<organism evidence="2 3">
    <name type="scientific">Rotaria sordida</name>
    <dbReference type="NCBI Taxonomy" id="392033"/>
    <lineage>
        <taxon>Eukaryota</taxon>
        <taxon>Metazoa</taxon>
        <taxon>Spiralia</taxon>
        <taxon>Gnathifera</taxon>
        <taxon>Rotifera</taxon>
        <taxon>Eurotatoria</taxon>
        <taxon>Bdelloidea</taxon>
        <taxon>Philodinida</taxon>
        <taxon>Philodinidae</taxon>
        <taxon>Rotaria</taxon>
    </lineage>
</organism>
<proteinExistence type="predicted"/>
<evidence type="ECO:0000256" key="1">
    <source>
        <dbReference type="SAM" id="Phobius"/>
    </source>
</evidence>
<dbReference type="EMBL" id="CAJOBE010019683">
    <property type="protein sequence ID" value="CAF4230845.1"/>
    <property type="molecule type" value="Genomic_DNA"/>
</dbReference>
<gene>
    <name evidence="2" type="ORF">FNK824_LOCUS37705</name>
</gene>
<feature type="transmembrane region" description="Helical" evidence="1">
    <location>
        <begin position="106"/>
        <end position="126"/>
    </location>
</feature>
<evidence type="ECO:0000313" key="2">
    <source>
        <dbReference type="EMBL" id="CAF4230845.1"/>
    </source>
</evidence>
<dbReference type="AlphaFoldDB" id="A0A820DEU0"/>
<feature type="transmembrane region" description="Helical" evidence="1">
    <location>
        <begin position="61"/>
        <end position="85"/>
    </location>
</feature>
<feature type="non-terminal residue" evidence="2">
    <location>
        <position position="1"/>
    </location>
</feature>
<dbReference type="Proteomes" id="UP000663874">
    <property type="component" value="Unassembled WGS sequence"/>
</dbReference>
<accession>A0A820DEU0</accession>
<evidence type="ECO:0000313" key="3">
    <source>
        <dbReference type="Proteomes" id="UP000663874"/>
    </source>
</evidence>